<protein>
    <submittedName>
        <fullName evidence="1">Uncharacterized protein</fullName>
    </submittedName>
</protein>
<keyword evidence="2" id="KW-1185">Reference proteome</keyword>
<organism evidence="1 2">
    <name type="scientific">Medusavirus stheno T3</name>
    <dbReference type="NCBI Taxonomy" id="3069717"/>
    <lineage>
        <taxon>Viruses</taxon>
        <taxon>Varidnaviria</taxon>
        <taxon>Bamfordvirae</taxon>
        <taxon>Nucleocytoviricota</taxon>
        <taxon>Megaviricetes</taxon>
        <taxon>Mamonoviridae</taxon>
        <taxon>Medusavirus</taxon>
        <taxon>Medusavirus sthenus</taxon>
    </lineage>
</organism>
<evidence type="ECO:0000313" key="1">
    <source>
        <dbReference type="EMBL" id="QPB44303.1"/>
    </source>
</evidence>
<dbReference type="KEGG" id="vg:80543499"/>
<reference evidence="1 2" key="1">
    <citation type="submission" date="2020-09" db="EMBL/GenBank/DDBJ databases">
        <authorList>
            <person name="Zhang R."/>
            <person name="Garcia K."/>
            <person name="Ogata H."/>
        </authorList>
    </citation>
    <scope>NUCLEOTIDE SEQUENCE [LARGE SCALE GENOMIC DNA]</scope>
    <source>
        <strain evidence="2">stheno</strain>
    </source>
</reference>
<evidence type="ECO:0000313" key="2">
    <source>
        <dbReference type="Proteomes" id="UP001162098"/>
    </source>
</evidence>
<accession>A0A7S8BEN7</accession>
<name>A0A7S8BEN7_9VIRU</name>
<sequence>MQAINDLLDAFVPQPGRVNRNAIFAAEFVCNVSVLKRIARHTVFNTGPLCAGILSHPRNSPSGRDVGFAWARLLRADFTGLRASTKAVYSSHRAAEAMAIANTTGVFTVHFESNHRAATRAREMWRQGAWLPGVVDRLASVLETAGDGDAATLARMHCLCAVLVEILESRIQASPVAQPSLNHVDIKVCELASNIRRRVDAFSYGDAWATEELERVNDDLSRLKVLRSWSQPLTCSVNT</sequence>
<dbReference type="Proteomes" id="UP001162098">
    <property type="component" value="Segment"/>
</dbReference>
<dbReference type="EMBL" id="MW018138">
    <property type="protein sequence ID" value="QPB44303.1"/>
    <property type="molecule type" value="Genomic_DNA"/>
</dbReference>
<proteinExistence type="predicted"/>